<dbReference type="GO" id="GO:0005524">
    <property type="term" value="F:ATP binding"/>
    <property type="evidence" value="ECO:0007669"/>
    <property type="project" value="InterPro"/>
</dbReference>
<sequence length="111" mass="11948">MAIIFGLKLGGCTAVQNIHLTARPGDFIAIAKQIGCGKSTLLNAFGWLLKPSDVKVELFGAPLHGLKSRAGYLFQQDAPMPWKTALQNVAVALKPKGAFREEAEGKARRLC</sequence>
<dbReference type="InterPro" id="IPR003439">
    <property type="entry name" value="ABC_transporter-like_ATP-bd"/>
</dbReference>
<evidence type="ECO:0000313" key="4">
    <source>
        <dbReference type="EMBL" id="MBB3019146.1"/>
    </source>
</evidence>
<dbReference type="PANTHER" id="PTHR42788">
    <property type="entry name" value="TAURINE IMPORT ATP-BINDING PROTEIN-RELATED"/>
    <property type="match status" value="1"/>
</dbReference>
<dbReference type="Gene3D" id="3.40.50.300">
    <property type="entry name" value="P-loop containing nucleotide triphosphate hydrolases"/>
    <property type="match status" value="1"/>
</dbReference>
<name>A0A7W4YWL9_9HYPH</name>
<dbReference type="InterPro" id="IPR027417">
    <property type="entry name" value="P-loop_NTPase"/>
</dbReference>
<keyword evidence="5" id="KW-1185">Reference proteome</keyword>
<dbReference type="EMBL" id="JACHWB010000002">
    <property type="protein sequence ID" value="MBB3019146.1"/>
    <property type="molecule type" value="Genomic_DNA"/>
</dbReference>
<organism evidence="4 5">
    <name type="scientific">Microvirga lupini</name>
    <dbReference type="NCBI Taxonomy" id="420324"/>
    <lineage>
        <taxon>Bacteria</taxon>
        <taxon>Pseudomonadati</taxon>
        <taxon>Pseudomonadota</taxon>
        <taxon>Alphaproteobacteria</taxon>
        <taxon>Hyphomicrobiales</taxon>
        <taxon>Methylobacteriaceae</taxon>
        <taxon>Microvirga</taxon>
    </lineage>
</organism>
<dbReference type="GO" id="GO:0016887">
    <property type="term" value="F:ATP hydrolysis activity"/>
    <property type="evidence" value="ECO:0007669"/>
    <property type="project" value="InterPro"/>
</dbReference>
<accession>A0A7W4YWL9</accession>
<proteinExistence type="inferred from homology"/>
<evidence type="ECO:0000256" key="2">
    <source>
        <dbReference type="ARBA" id="ARBA00022448"/>
    </source>
</evidence>
<evidence type="ECO:0000256" key="1">
    <source>
        <dbReference type="ARBA" id="ARBA00005417"/>
    </source>
</evidence>
<gene>
    <name evidence="4" type="ORF">FHR70_002200</name>
</gene>
<dbReference type="Pfam" id="PF00005">
    <property type="entry name" value="ABC_tran"/>
    <property type="match status" value="1"/>
</dbReference>
<comment type="similarity">
    <text evidence="1">Belongs to the ABC transporter superfamily.</text>
</comment>
<dbReference type="AlphaFoldDB" id="A0A7W4YWL9"/>
<reference evidence="4 5" key="1">
    <citation type="submission" date="2020-08" db="EMBL/GenBank/DDBJ databases">
        <title>The Agave Microbiome: Exploring the role of microbial communities in plant adaptations to desert environments.</title>
        <authorList>
            <person name="Partida-Martinez L.P."/>
        </authorList>
    </citation>
    <scope>NUCLEOTIDE SEQUENCE [LARGE SCALE GENOMIC DNA]</scope>
    <source>
        <strain evidence="4 5">AT3.9</strain>
    </source>
</reference>
<feature type="domain" description="ABC transporter" evidence="3">
    <location>
        <begin position="15"/>
        <end position="98"/>
    </location>
</feature>
<dbReference type="Proteomes" id="UP000532010">
    <property type="component" value="Unassembled WGS sequence"/>
</dbReference>
<dbReference type="InterPro" id="IPR050166">
    <property type="entry name" value="ABC_transporter_ATP-bind"/>
</dbReference>
<keyword evidence="2" id="KW-0813">Transport</keyword>
<evidence type="ECO:0000259" key="3">
    <source>
        <dbReference type="Pfam" id="PF00005"/>
    </source>
</evidence>
<dbReference type="PANTHER" id="PTHR42788:SF13">
    <property type="entry name" value="ALIPHATIC SULFONATES IMPORT ATP-BINDING PROTEIN SSUB"/>
    <property type="match status" value="1"/>
</dbReference>
<protein>
    <submittedName>
        <fullName evidence="4">ABC-type nitrate/sulfonate/bicarbonate transport system ATPase subunit</fullName>
    </submittedName>
</protein>
<dbReference type="SUPFAM" id="SSF52540">
    <property type="entry name" value="P-loop containing nucleoside triphosphate hydrolases"/>
    <property type="match status" value="1"/>
</dbReference>
<comment type="caution">
    <text evidence="4">The sequence shown here is derived from an EMBL/GenBank/DDBJ whole genome shotgun (WGS) entry which is preliminary data.</text>
</comment>
<evidence type="ECO:0000313" key="5">
    <source>
        <dbReference type="Proteomes" id="UP000532010"/>
    </source>
</evidence>
<dbReference type="RefSeq" id="WP_343058784.1">
    <property type="nucleotide sequence ID" value="NZ_JACHWB010000002.1"/>
</dbReference>